<evidence type="ECO:0000313" key="1">
    <source>
        <dbReference type="EMBL" id="AFD03998.1"/>
    </source>
</evidence>
<name>H9ABM8_9VIRU</name>
<evidence type="ECO:0000313" key="2">
    <source>
        <dbReference type="Proteomes" id="UP000007571"/>
    </source>
</evidence>
<accession>H9ABM8</accession>
<organism evidence="1 2">
    <name type="scientific">Halorubrum pleomorphic virus 2</name>
    <dbReference type="NCBI Taxonomy" id="1156719"/>
    <lineage>
        <taxon>Viruses</taxon>
        <taxon>Monodnaviria</taxon>
        <taxon>Trapavirae</taxon>
        <taxon>Saleviricota</taxon>
        <taxon>Huolimaviricetes</taxon>
        <taxon>Haloruvirales</taxon>
        <taxon>Pleolipoviridae</taxon>
        <taxon>Alphapleolipovirus</taxon>
        <taxon>Alphapleolipovirus thailandense</taxon>
    </lineage>
</organism>
<dbReference type="GeneID" id="11948243"/>
<proteinExistence type="predicted"/>
<reference evidence="1 2" key="1">
    <citation type="journal article" date="2012" name="Nucleic Acids Res.">
        <title>Related haloarchaeal pleomorphic viruses contain different genome types.</title>
        <authorList>
            <person name="Sencilo A."/>
            <person name="Paulin L."/>
            <person name="Kellner S."/>
            <person name="Helm M."/>
            <person name="Roine E."/>
        </authorList>
    </citation>
    <scope>NUCLEOTIDE SEQUENCE [LARGE SCALE GENOMIC DNA]</scope>
</reference>
<dbReference type="Proteomes" id="UP000007571">
    <property type="component" value="Segment"/>
</dbReference>
<dbReference type="RefSeq" id="YP_005454271.1">
    <property type="nucleotide sequence ID" value="NC_017087.1"/>
</dbReference>
<dbReference type="EMBL" id="JN882264">
    <property type="protein sequence ID" value="AFD03998.1"/>
    <property type="molecule type" value="Genomic_DNA"/>
</dbReference>
<dbReference type="KEGG" id="vg:11948243"/>
<keyword evidence="2" id="KW-1185">Reference proteome</keyword>
<gene>
    <name evidence="1" type="primary">ORF14</name>
</gene>
<protein>
    <submittedName>
        <fullName evidence="1">ORF14</fullName>
    </submittedName>
</protein>
<sequence length="153" mass="16621">MFSAGGVCFQMLRVWSLRASGEFLRRTPAFVLPRRRRRHASLVLASSLLAAQLALLMLGDLSSLAPACRSGLPASRSSLLDDTLRLASLVVSSTDLVRGLPGLVCVFRCSGFGHSEHRGSSFAGLPLLCCRVDDVDMRVSSWRRVSSPRSSRC</sequence>